<sequence length="47" mass="5816">MSFRDTLTEWTSTLLDFLTRYRLPSSLPLVTRRELFDFREEFLDTWL</sequence>
<protein>
    <submittedName>
        <fullName evidence="1">Uncharacterized protein</fullName>
    </submittedName>
</protein>
<organism evidence="1 2">
    <name type="scientific">Zootermopsis nevadensis</name>
    <name type="common">Dampwood termite</name>
    <dbReference type="NCBI Taxonomy" id="136037"/>
    <lineage>
        <taxon>Eukaryota</taxon>
        <taxon>Metazoa</taxon>
        <taxon>Ecdysozoa</taxon>
        <taxon>Arthropoda</taxon>
        <taxon>Hexapoda</taxon>
        <taxon>Insecta</taxon>
        <taxon>Pterygota</taxon>
        <taxon>Neoptera</taxon>
        <taxon>Polyneoptera</taxon>
        <taxon>Dictyoptera</taxon>
        <taxon>Blattodea</taxon>
        <taxon>Blattoidea</taxon>
        <taxon>Termitoidae</taxon>
        <taxon>Termopsidae</taxon>
        <taxon>Zootermopsis</taxon>
    </lineage>
</organism>
<dbReference type="InParanoid" id="A0A067R3B5"/>
<name>A0A067R3B5_ZOONE</name>
<keyword evidence="2" id="KW-1185">Reference proteome</keyword>
<accession>A0A067R3B5</accession>
<evidence type="ECO:0000313" key="2">
    <source>
        <dbReference type="Proteomes" id="UP000027135"/>
    </source>
</evidence>
<dbReference type="EMBL" id="KK852727">
    <property type="protein sequence ID" value="KDR17624.1"/>
    <property type="molecule type" value="Genomic_DNA"/>
</dbReference>
<gene>
    <name evidence="1" type="ORF">L798_07887</name>
</gene>
<dbReference type="Proteomes" id="UP000027135">
    <property type="component" value="Unassembled WGS sequence"/>
</dbReference>
<proteinExistence type="predicted"/>
<evidence type="ECO:0000313" key="1">
    <source>
        <dbReference type="EMBL" id="KDR17624.1"/>
    </source>
</evidence>
<reference evidence="1 2" key="1">
    <citation type="journal article" date="2014" name="Nat. Commun.">
        <title>Molecular traces of alternative social organization in a termite genome.</title>
        <authorList>
            <person name="Terrapon N."/>
            <person name="Li C."/>
            <person name="Robertson H.M."/>
            <person name="Ji L."/>
            <person name="Meng X."/>
            <person name="Booth W."/>
            <person name="Chen Z."/>
            <person name="Childers C.P."/>
            <person name="Glastad K.M."/>
            <person name="Gokhale K."/>
            <person name="Gowin J."/>
            <person name="Gronenberg W."/>
            <person name="Hermansen R.A."/>
            <person name="Hu H."/>
            <person name="Hunt B.G."/>
            <person name="Huylmans A.K."/>
            <person name="Khalil S.M."/>
            <person name="Mitchell R.D."/>
            <person name="Munoz-Torres M.C."/>
            <person name="Mustard J.A."/>
            <person name="Pan H."/>
            <person name="Reese J.T."/>
            <person name="Scharf M.E."/>
            <person name="Sun F."/>
            <person name="Vogel H."/>
            <person name="Xiao J."/>
            <person name="Yang W."/>
            <person name="Yang Z."/>
            <person name="Yang Z."/>
            <person name="Zhou J."/>
            <person name="Zhu J."/>
            <person name="Brent C.S."/>
            <person name="Elsik C.G."/>
            <person name="Goodisman M.A."/>
            <person name="Liberles D.A."/>
            <person name="Roe R.M."/>
            <person name="Vargo E.L."/>
            <person name="Vilcinskas A."/>
            <person name="Wang J."/>
            <person name="Bornberg-Bauer E."/>
            <person name="Korb J."/>
            <person name="Zhang G."/>
            <person name="Liebig J."/>
        </authorList>
    </citation>
    <scope>NUCLEOTIDE SEQUENCE [LARGE SCALE GENOMIC DNA]</scope>
    <source>
        <tissue evidence="1">Whole organism</tissue>
    </source>
</reference>
<dbReference type="AlphaFoldDB" id="A0A067R3B5"/>